<dbReference type="PANTHER" id="PTHR42855">
    <property type="entry name" value="ABC TRANSPORTER ATP-BINDING SUBUNIT"/>
    <property type="match status" value="1"/>
</dbReference>
<dbReference type="InterPro" id="IPR003439">
    <property type="entry name" value="ABC_transporter-like_ATP-bd"/>
</dbReference>
<dbReference type="PANTHER" id="PTHR42855:SF2">
    <property type="entry name" value="DRUG RESISTANCE ABC TRANSPORTER,ATP-BINDING PROTEIN"/>
    <property type="match status" value="1"/>
</dbReference>
<accession>A0A6G7WJ61</accession>
<name>A0A6G7WJ61_9LACT</name>
<evidence type="ECO:0000313" key="6">
    <source>
        <dbReference type="Proteomes" id="UP000501830"/>
    </source>
</evidence>
<organism evidence="5 6">
    <name type="scientific">Jeotgalibaca porci</name>
    <dbReference type="NCBI Taxonomy" id="1868793"/>
    <lineage>
        <taxon>Bacteria</taxon>
        <taxon>Bacillati</taxon>
        <taxon>Bacillota</taxon>
        <taxon>Bacilli</taxon>
        <taxon>Lactobacillales</taxon>
        <taxon>Carnobacteriaceae</taxon>
        <taxon>Jeotgalibaca</taxon>
    </lineage>
</organism>
<dbReference type="InterPro" id="IPR032781">
    <property type="entry name" value="ABC_tran_Xtn"/>
</dbReference>
<evidence type="ECO:0000256" key="3">
    <source>
        <dbReference type="ARBA" id="ARBA00022840"/>
    </source>
</evidence>
<protein>
    <submittedName>
        <fullName evidence="5">ATP-binding cassette domain-containing protein</fullName>
    </submittedName>
</protein>
<gene>
    <name evidence="5" type="ORF">G7058_09825</name>
</gene>
<evidence type="ECO:0000256" key="1">
    <source>
        <dbReference type="ARBA" id="ARBA00022737"/>
    </source>
</evidence>
<dbReference type="GO" id="GO:0016887">
    <property type="term" value="F:ATP hydrolysis activity"/>
    <property type="evidence" value="ECO:0007669"/>
    <property type="project" value="InterPro"/>
</dbReference>
<dbReference type="Proteomes" id="UP000501830">
    <property type="component" value="Chromosome"/>
</dbReference>
<evidence type="ECO:0000259" key="4">
    <source>
        <dbReference type="PROSITE" id="PS50893"/>
    </source>
</evidence>
<dbReference type="Pfam" id="PF00005">
    <property type="entry name" value="ABC_tran"/>
    <property type="match status" value="2"/>
</dbReference>
<keyword evidence="2" id="KW-0547">Nucleotide-binding</keyword>
<proteinExistence type="predicted"/>
<feature type="domain" description="ABC transporter" evidence="4">
    <location>
        <begin position="320"/>
        <end position="538"/>
    </location>
</feature>
<dbReference type="CDD" id="cd03221">
    <property type="entry name" value="ABCF_EF-3"/>
    <property type="match status" value="2"/>
</dbReference>
<dbReference type="InterPro" id="IPR003593">
    <property type="entry name" value="AAA+_ATPase"/>
</dbReference>
<dbReference type="InterPro" id="IPR017871">
    <property type="entry name" value="ABC_transporter-like_CS"/>
</dbReference>
<dbReference type="GO" id="GO:0005524">
    <property type="term" value="F:ATP binding"/>
    <property type="evidence" value="ECO:0007669"/>
    <property type="project" value="UniProtKB-KW"/>
</dbReference>
<evidence type="ECO:0000313" key="5">
    <source>
        <dbReference type="EMBL" id="QIK52314.1"/>
    </source>
</evidence>
<dbReference type="GeneID" id="94553583"/>
<evidence type="ECO:0000256" key="2">
    <source>
        <dbReference type="ARBA" id="ARBA00022741"/>
    </source>
</evidence>
<dbReference type="Pfam" id="PF12848">
    <property type="entry name" value="ABC_tran_Xtn"/>
    <property type="match status" value="1"/>
</dbReference>
<dbReference type="KEGG" id="jpo:G7058_09825"/>
<dbReference type="SMART" id="SM00382">
    <property type="entry name" value="AAA"/>
    <property type="match status" value="2"/>
</dbReference>
<dbReference type="InterPro" id="IPR051309">
    <property type="entry name" value="ABCF_ATPase"/>
</dbReference>
<sequence>MITVSNVSLQFSDRKLFDNVNIKFTPGNCYGVIGANGAGKSTFLKILSGEVSPSTGDVILDPNERLSVLNQDHFAFEDEQVLDTVVMGNKRLYEVRQEKDAIYMKEEFTDADGIRAGELEGEFAELNGWEAEADAASLLQGLGISEDLHSKKMSELIEPQKVKVLLAQALFGQPDVLLLDEPTNGLDKQSIDWLSEFLINFPNTVIVVSHDRHFLNTVCTHMADVDFGKIQLYVGNYDFWLQSSQLAAKLAADQNSKKEEKIKELQDFIARFSANASKSKQATSRKKMLDKITLDDIQPSSRKYPFVGFSPEREIGNDVLIVDGISKTIDGEKVLDNISFTLGREDKVAFTSRRDIATTTLFKILMGEMEPDSGSFKWGVTTSRSYLPKDHSSEFPNPDTNILEWLREFAGPEEDDNTFLRSFLGRMLFTGDDVMKKVSVLSGGEKVRVILSKMMFSKANVLILDDPTNHLDLESITALNDGMIAFKGALIFTSHDHEFINTTANRIIEVSPNGVVDRLDTTYDDFLEDKNVRERVAALYEN</sequence>
<dbReference type="RefSeq" id="WP_166063376.1">
    <property type="nucleotide sequence ID" value="NZ_CP049889.1"/>
</dbReference>
<dbReference type="EMBL" id="CP049889">
    <property type="protein sequence ID" value="QIK52314.1"/>
    <property type="molecule type" value="Genomic_DNA"/>
</dbReference>
<keyword evidence="3 5" id="KW-0067">ATP-binding</keyword>
<dbReference type="FunFam" id="3.40.50.300:FF:000070">
    <property type="entry name" value="Putative ABC transporter ATP-binding component"/>
    <property type="match status" value="1"/>
</dbReference>
<dbReference type="FunFam" id="3.40.50.300:FF:000011">
    <property type="entry name" value="Putative ABC transporter ATP-binding component"/>
    <property type="match status" value="1"/>
</dbReference>
<feature type="domain" description="ABC transporter" evidence="4">
    <location>
        <begin position="2"/>
        <end position="252"/>
    </location>
</feature>
<dbReference type="PROSITE" id="PS00211">
    <property type="entry name" value="ABC_TRANSPORTER_1"/>
    <property type="match status" value="1"/>
</dbReference>
<reference evidence="5 6" key="1">
    <citation type="journal article" date="2017" name="Int. J. Syst. Evol. Microbiol.">
        <title>Jeotgalibaca porci sp. nov. and Jeotgalibaca arthritidis sp. nov., isolated from pigs, and emended description of the genus Jeotgalibaca.</title>
        <authorList>
            <person name="Zamora L."/>
            <person name="Perez-Sancho M."/>
            <person name="Dominguez L."/>
            <person name="Fernandez-Garayzabal J.F."/>
            <person name="Vela A.I."/>
        </authorList>
    </citation>
    <scope>NUCLEOTIDE SEQUENCE [LARGE SCALE GENOMIC DNA]</scope>
    <source>
        <strain evidence="5 6">CCUG 69148</strain>
    </source>
</reference>
<dbReference type="PROSITE" id="PS50893">
    <property type="entry name" value="ABC_TRANSPORTER_2"/>
    <property type="match status" value="2"/>
</dbReference>
<keyword evidence="6" id="KW-1185">Reference proteome</keyword>
<dbReference type="Gene3D" id="3.40.50.300">
    <property type="entry name" value="P-loop containing nucleotide triphosphate hydrolases"/>
    <property type="match status" value="2"/>
</dbReference>
<dbReference type="InterPro" id="IPR027417">
    <property type="entry name" value="P-loop_NTPase"/>
</dbReference>
<keyword evidence="1" id="KW-0677">Repeat</keyword>
<dbReference type="AlphaFoldDB" id="A0A6G7WJ61"/>
<dbReference type="SUPFAM" id="SSF52540">
    <property type="entry name" value="P-loop containing nucleoside triphosphate hydrolases"/>
    <property type="match status" value="2"/>
</dbReference>